<keyword evidence="3" id="KW-1185">Reference proteome</keyword>
<dbReference type="SUPFAM" id="SSF53098">
    <property type="entry name" value="Ribonuclease H-like"/>
    <property type="match status" value="1"/>
</dbReference>
<evidence type="ECO:0000313" key="2">
    <source>
        <dbReference type="EMBL" id="GAA0164996.1"/>
    </source>
</evidence>
<dbReference type="GO" id="GO:0004523">
    <property type="term" value="F:RNA-DNA hybrid ribonuclease activity"/>
    <property type="evidence" value="ECO:0007669"/>
    <property type="project" value="InterPro"/>
</dbReference>
<dbReference type="EMBL" id="BAABME010005220">
    <property type="protein sequence ID" value="GAA0164996.1"/>
    <property type="molecule type" value="Genomic_DNA"/>
</dbReference>
<sequence length="119" mass="13495">MSVDGARIENGSGARILIHGLDDVVMEYVLRFTFPTTNNEVEYEALVAGLVIVKSSGINHIWVKGDIKLIMDQNEEADHLLRLTTTYYDELPKGVYVEIREKPAYEEIISMPILEEPED</sequence>
<dbReference type="Proteomes" id="UP001454036">
    <property type="component" value="Unassembled WGS sequence"/>
</dbReference>
<name>A0AAV3QP67_LITER</name>
<feature type="domain" description="RNase H type-1" evidence="1">
    <location>
        <begin position="10"/>
        <end position="78"/>
    </location>
</feature>
<comment type="caution">
    <text evidence="2">The sequence shown here is derived from an EMBL/GenBank/DDBJ whole genome shotgun (WGS) entry which is preliminary data.</text>
</comment>
<gene>
    <name evidence="2" type="ORF">LIER_20506</name>
</gene>
<dbReference type="PANTHER" id="PTHR48475:SF1">
    <property type="entry name" value="RNASE H TYPE-1 DOMAIN-CONTAINING PROTEIN"/>
    <property type="match status" value="1"/>
</dbReference>
<dbReference type="InterPro" id="IPR002156">
    <property type="entry name" value="RNaseH_domain"/>
</dbReference>
<dbReference type="InterPro" id="IPR012337">
    <property type="entry name" value="RNaseH-like_sf"/>
</dbReference>
<proteinExistence type="predicted"/>
<evidence type="ECO:0000259" key="1">
    <source>
        <dbReference type="Pfam" id="PF13456"/>
    </source>
</evidence>
<reference evidence="2 3" key="1">
    <citation type="submission" date="2024-01" db="EMBL/GenBank/DDBJ databases">
        <title>The complete chloroplast genome sequence of Lithospermum erythrorhizon: insights into the phylogenetic relationship among Boraginaceae species and the maternal lineages of purple gromwells.</title>
        <authorList>
            <person name="Okada T."/>
            <person name="Watanabe K."/>
        </authorList>
    </citation>
    <scope>NUCLEOTIDE SEQUENCE [LARGE SCALE GENOMIC DNA]</scope>
</reference>
<dbReference type="InterPro" id="IPR036397">
    <property type="entry name" value="RNaseH_sf"/>
</dbReference>
<dbReference type="Gene3D" id="3.30.420.10">
    <property type="entry name" value="Ribonuclease H-like superfamily/Ribonuclease H"/>
    <property type="match status" value="1"/>
</dbReference>
<dbReference type="AlphaFoldDB" id="A0AAV3QP67"/>
<evidence type="ECO:0000313" key="3">
    <source>
        <dbReference type="Proteomes" id="UP001454036"/>
    </source>
</evidence>
<dbReference type="Pfam" id="PF13456">
    <property type="entry name" value="RVT_3"/>
    <property type="match status" value="1"/>
</dbReference>
<organism evidence="2 3">
    <name type="scientific">Lithospermum erythrorhizon</name>
    <name type="common">Purple gromwell</name>
    <name type="synonym">Lithospermum officinale var. erythrorhizon</name>
    <dbReference type="NCBI Taxonomy" id="34254"/>
    <lineage>
        <taxon>Eukaryota</taxon>
        <taxon>Viridiplantae</taxon>
        <taxon>Streptophyta</taxon>
        <taxon>Embryophyta</taxon>
        <taxon>Tracheophyta</taxon>
        <taxon>Spermatophyta</taxon>
        <taxon>Magnoliopsida</taxon>
        <taxon>eudicotyledons</taxon>
        <taxon>Gunneridae</taxon>
        <taxon>Pentapetalae</taxon>
        <taxon>asterids</taxon>
        <taxon>lamiids</taxon>
        <taxon>Boraginales</taxon>
        <taxon>Boraginaceae</taxon>
        <taxon>Boraginoideae</taxon>
        <taxon>Lithospermeae</taxon>
        <taxon>Lithospermum</taxon>
    </lineage>
</organism>
<dbReference type="PANTHER" id="PTHR48475">
    <property type="entry name" value="RIBONUCLEASE H"/>
    <property type="match status" value="1"/>
</dbReference>
<protein>
    <recommendedName>
        <fullName evidence="1">RNase H type-1 domain-containing protein</fullName>
    </recommendedName>
</protein>
<accession>A0AAV3QP67</accession>
<dbReference type="GO" id="GO:0003676">
    <property type="term" value="F:nucleic acid binding"/>
    <property type="evidence" value="ECO:0007669"/>
    <property type="project" value="InterPro"/>
</dbReference>